<keyword evidence="3" id="KW-1185">Reference proteome</keyword>
<keyword evidence="1" id="KW-0812">Transmembrane</keyword>
<keyword evidence="1" id="KW-1133">Transmembrane helix</keyword>
<accession>A0A8J4PSZ0</accession>
<evidence type="ECO:0000313" key="2">
    <source>
        <dbReference type="EMBL" id="KAF2072922.1"/>
    </source>
</evidence>
<feature type="transmembrane region" description="Helical" evidence="1">
    <location>
        <begin position="20"/>
        <end position="40"/>
    </location>
</feature>
<keyword evidence="1" id="KW-0472">Membrane</keyword>
<evidence type="ECO:0000256" key="1">
    <source>
        <dbReference type="SAM" id="Phobius"/>
    </source>
</evidence>
<proteinExistence type="predicted"/>
<protein>
    <submittedName>
        <fullName evidence="2">Uncharacterized protein</fullName>
    </submittedName>
</protein>
<name>A0A8J4PSZ0_9MYCE</name>
<reference evidence="2" key="1">
    <citation type="submission" date="2020-01" db="EMBL/GenBank/DDBJ databases">
        <title>Development of genomics and gene disruption for Polysphondylium violaceum indicates a role for the polyketide synthase stlB in stalk morphogenesis.</title>
        <authorList>
            <person name="Narita B."/>
            <person name="Kawabe Y."/>
            <person name="Kin K."/>
            <person name="Saito T."/>
            <person name="Gibbs R."/>
            <person name="Kuspa A."/>
            <person name="Muzny D."/>
            <person name="Queller D."/>
            <person name="Richards S."/>
            <person name="Strassman J."/>
            <person name="Sucgang R."/>
            <person name="Worley K."/>
            <person name="Schaap P."/>
        </authorList>
    </citation>
    <scope>NUCLEOTIDE SEQUENCE</scope>
    <source>
        <strain evidence="2">QSvi11</strain>
    </source>
</reference>
<organism evidence="2 3">
    <name type="scientific">Polysphondylium violaceum</name>
    <dbReference type="NCBI Taxonomy" id="133409"/>
    <lineage>
        <taxon>Eukaryota</taxon>
        <taxon>Amoebozoa</taxon>
        <taxon>Evosea</taxon>
        <taxon>Eumycetozoa</taxon>
        <taxon>Dictyostelia</taxon>
        <taxon>Dictyosteliales</taxon>
        <taxon>Dictyosteliaceae</taxon>
        <taxon>Polysphondylium</taxon>
    </lineage>
</organism>
<sequence length="115" mass="12802">MGLSIQINSETLLRNVSKLLNVTATVLLITSYILAANQHPEGYSRVLLISEILDNDPSRAIGSVATTLFTISTLLNMVFKNLFSLFSIKFIKYMCVWVSGLGLSKVTYTICLYYV</sequence>
<gene>
    <name evidence="2" type="ORF">CYY_005779</name>
</gene>
<dbReference type="Proteomes" id="UP000695562">
    <property type="component" value="Unassembled WGS sequence"/>
</dbReference>
<comment type="caution">
    <text evidence="2">The sequence shown here is derived from an EMBL/GenBank/DDBJ whole genome shotgun (WGS) entry which is preliminary data.</text>
</comment>
<dbReference type="AlphaFoldDB" id="A0A8J4PSZ0"/>
<dbReference type="EMBL" id="AJWJ01000239">
    <property type="protein sequence ID" value="KAF2072922.1"/>
    <property type="molecule type" value="Genomic_DNA"/>
</dbReference>
<evidence type="ECO:0000313" key="3">
    <source>
        <dbReference type="Proteomes" id="UP000695562"/>
    </source>
</evidence>
<feature type="transmembrane region" description="Helical" evidence="1">
    <location>
        <begin position="60"/>
        <end position="79"/>
    </location>
</feature>